<organism evidence="2 3">
    <name type="scientific">Rattus norvegicus</name>
    <name type="common">Rat</name>
    <dbReference type="NCBI Taxonomy" id="10116"/>
    <lineage>
        <taxon>Eukaryota</taxon>
        <taxon>Metazoa</taxon>
        <taxon>Chordata</taxon>
        <taxon>Craniata</taxon>
        <taxon>Vertebrata</taxon>
        <taxon>Euteleostomi</taxon>
        <taxon>Mammalia</taxon>
        <taxon>Eutheria</taxon>
        <taxon>Euarchontoglires</taxon>
        <taxon>Glires</taxon>
        <taxon>Rodentia</taxon>
        <taxon>Myomorpha</taxon>
        <taxon>Muroidea</taxon>
        <taxon>Muridae</taxon>
        <taxon>Murinae</taxon>
        <taxon>Rattus</taxon>
    </lineage>
</organism>
<proteinExistence type="predicted"/>
<name>A6I5C1_RAT</name>
<evidence type="ECO:0000313" key="3">
    <source>
        <dbReference type="Proteomes" id="UP000234681"/>
    </source>
</evidence>
<evidence type="ECO:0000256" key="1">
    <source>
        <dbReference type="SAM" id="MobiDB-lite"/>
    </source>
</evidence>
<dbReference type="AlphaFoldDB" id="A6I5C1"/>
<sequence>MLGSHQKVGRGREQEGTSSMTPQYWVSRLSLRKL</sequence>
<accession>A6I5C1</accession>
<gene>
    <name evidence="2" type="ORF">rCG_44655</name>
</gene>
<feature type="region of interest" description="Disordered" evidence="1">
    <location>
        <begin position="1"/>
        <end position="22"/>
    </location>
</feature>
<dbReference type="EMBL" id="CH473955">
    <property type="protein sequence ID" value="EDM10229.1"/>
    <property type="molecule type" value="Genomic_DNA"/>
</dbReference>
<reference evidence="3" key="1">
    <citation type="submission" date="2005-09" db="EMBL/GenBank/DDBJ databases">
        <authorList>
            <person name="Mural R.J."/>
            <person name="Li P.W."/>
            <person name="Adams M.D."/>
            <person name="Amanatides P.G."/>
            <person name="Baden-Tillson H."/>
            <person name="Barnstead M."/>
            <person name="Chin S.H."/>
            <person name="Dew I."/>
            <person name="Evans C.A."/>
            <person name="Ferriera S."/>
            <person name="Flanigan M."/>
            <person name="Fosler C."/>
            <person name="Glodek A."/>
            <person name="Gu Z."/>
            <person name="Holt R.A."/>
            <person name="Jennings D."/>
            <person name="Kraft C.L."/>
            <person name="Lu F."/>
            <person name="Nguyen T."/>
            <person name="Nusskern D.R."/>
            <person name="Pfannkoch C.M."/>
            <person name="Sitter C."/>
            <person name="Sutton G.G."/>
            <person name="Venter J.C."/>
            <person name="Wang Z."/>
            <person name="Woodage T."/>
            <person name="Zheng X.H."/>
            <person name="Zhong F."/>
        </authorList>
    </citation>
    <scope>NUCLEOTIDE SEQUENCE [LARGE SCALE GENOMIC DNA]</scope>
    <source>
        <strain>BN</strain>
        <strain evidence="3">Sprague-Dawley</strain>
    </source>
</reference>
<protein>
    <submittedName>
        <fullName evidence="2">RCG44655</fullName>
    </submittedName>
</protein>
<dbReference type="Proteomes" id="UP000234681">
    <property type="component" value="Chromosome 2"/>
</dbReference>
<evidence type="ECO:0000313" key="2">
    <source>
        <dbReference type="EMBL" id="EDM10229.1"/>
    </source>
</evidence>